<reference evidence="1" key="1">
    <citation type="submission" date="2014-02" db="EMBL/GenBank/DDBJ databases">
        <title>The Genome Sequence of Trichophyton rubrum (morphotype fischeri) CBS 288.86.</title>
        <authorList>
            <consortium name="The Broad Institute Genomics Platform"/>
            <person name="Cuomo C.A."/>
            <person name="White T.C."/>
            <person name="Graser Y."/>
            <person name="Martinez-Rossi N."/>
            <person name="Heitman J."/>
            <person name="Young S.K."/>
            <person name="Zeng Q."/>
            <person name="Gargeya S."/>
            <person name="Abouelleil A."/>
            <person name="Alvarado L."/>
            <person name="Chapman S.B."/>
            <person name="Gainer-Dewar J."/>
            <person name="Goldberg J."/>
            <person name="Griggs A."/>
            <person name="Gujja S."/>
            <person name="Hansen M."/>
            <person name="Howarth C."/>
            <person name="Imamovic A."/>
            <person name="Larimer J."/>
            <person name="Martinez D."/>
            <person name="Murphy C."/>
            <person name="Pearson M.D."/>
            <person name="Persinoti G."/>
            <person name="Poon T."/>
            <person name="Priest M."/>
            <person name="Roberts A.D."/>
            <person name="Saif S."/>
            <person name="Shea T.D."/>
            <person name="Sykes S.N."/>
            <person name="Wortman J."/>
            <person name="Nusbaum C."/>
            <person name="Birren B."/>
        </authorList>
    </citation>
    <scope>NUCLEOTIDE SEQUENCE [LARGE SCALE GENOMIC DNA]</scope>
    <source>
        <strain evidence="1">CBS 288.86</strain>
    </source>
</reference>
<dbReference type="AlphaFoldDB" id="A0A022VS37"/>
<proteinExistence type="predicted"/>
<protein>
    <submittedName>
        <fullName evidence="1">Uncharacterized protein</fullName>
    </submittedName>
</protein>
<dbReference type="HOGENOM" id="CLU_2795770_0_0_1"/>
<dbReference type="Proteomes" id="UP000023758">
    <property type="component" value="Unassembled WGS sequence"/>
</dbReference>
<name>A0A022VS37_TRIRU</name>
<evidence type="ECO:0000313" key="1">
    <source>
        <dbReference type="EMBL" id="EZF48851.1"/>
    </source>
</evidence>
<gene>
    <name evidence="1" type="ORF">H103_07555</name>
</gene>
<sequence>MDLFAVQTGQLMLPLASYLLRSQLLRGRAAEGEKAKKRLQYRALEVADTEGYIYWLAYSQEAPRDPPT</sequence>
<organism evidence="1">
    <name type="scientific">Trichophyton rubrum CBS 288.86</name>
    <dbReference type="NCBI Taxonomy" id="1215330"/>
    <lineage>
        <taxon>Eukaryota</taxon>
        <taxon>Fungi</taxon>
        <taxon>Dikarya</taxon>
        <taxon>Ascomycota</taxon>
        <taxon>Pezizomycotina</taxon>
        <taxon>Eurotiomycetes</taxon>
        <taxon>Eurotiomycetidae</taxon>
        <taxon>Onygenales</taxon>
        <taxon>Arthrodermataceae</taxon>
        <taxon>Trichophyton</taxon>
    </lineage>
</organism>
<accession>A0A022VS37</accession>
<dbReference type="EMBL" id="KK207917">
    <property type="protein sequence ID" value="EZF48851.1"/>
    <property type="molecule type" value="Genomic_DNA"/>
</dbReference>